<evidence type="ECO:0000313" key="2">
    <source>
        <dbReference type="Proteomes" id="UP001165041"/>
    </source>
</evidence>
<protein>
    <submittedName>
        <fullName evidence="1">Uncharacterized protein</fullName>
    </submittedName>
</protein>
<evidence type="ECO:0000313" key="1">
    <source>
        <dbReference type="EMBL" id="GLW68379.1"/>
    </source>
</evidence>
<comment type="caution">
    <text evidence="1">The sequence shown here is derived from an EMBL/GenBank/DDBJ whole genome shotgun (WGS) entry which is preliminary data.</text>
</comment>
<sequence length="60" mass="6348">MRCSRFGAVEFPHRIAGPVERTSRGLPAGTGREIRARANGFRGRLARPGTLGEVRAASGG</sequence>
<dbReference type="EMBL" id="BSSA01000001">
    <property type="protein sequence ID" value="GLW68379.1"/>
    <property type="molecule type" value="Genomic_DNA"/>
</dbReference>
<dbReference type="Proteomes" id="UP001165041">
    <property type="component" value="Unassembled WGS sequence"/>
</dbReference>
<name>A0A9W6Q4E7_9ACTN</name>
<reference evidence="1" key="1">
    <citation type="submission" date="2023-02" db="EMBL/GenBank/DDBJ databases">
        <title>Kitasatospora phosalacinea NBRC 14627.</title>
        <authorList>
            <person name="Ichikawa N."/>
            <person name="Sato H."/>
            <person name="Tonouchi N."/>
        </authorList>
    </citation>
    <scope>NUCLEOTIDE SEQUENCE</scope>
    <source>
        <strain evidence="1">NBRC 14627</strain>
    </source>
</reference>
<proteinExistence type="predicted"/>
<dbReference type="AlphaFoldDB" id="A0A9W6Q4E7"/>
<accession>A0A9W6Q4E7</accession>
<organism evidence="1 2">
    <name type="scientific">Kitasatospora phosalacinea</name>
    <dbReference type="NCBI Taxonomy" id="2065"/>
    <lineage>
        <taxon>Bacteria</taxon>
        <taxon>Bacillati</taxon>
        <taxon>Actinomycetota</taxon>
        <taxon>Actinomycetes</taxon>
        <taxon>Kitasatosporales</taxon>
        <taxon>Streptomycetaceae</taxon>
        <taxon>Kitasatospora</taxon>
    </lineage>
</organism>
<gene>
    <name evidence="1" type="ORF">Kpho02_06780</name>
</gene>